<organism evidence="4 5">
    <name type="scientific">Musa balbisiana</name>
    <name type="common">Banana</name>
    <dbReference type="NCBI Taxonomy" id="52838"/>
    <lineage>
        <taxon>Eukaryota</taxon>
        <taxon>Viridiplantae</taxon>
        <taxon>Streptophyta</taxon>
        <taxon>Embryophyta</taxon>
        <taxon>Tracheophyta</taxon>
        <taxon>Spermatophyta</taxon>
        <taxon>Magnoliopsida</taxon>
        <taxon>Liliopsida</taxon>
        <taxon>Zingiberales</taxon>
        <taxon>Musaceae</taxon>
        <taxon>Musa</taxon>
    </lineage>
</organism>
<dbReference type="SMART" id="SM00360">
    <property type="entry name" value="RRM"/>
    <property type="match status" value="1"/>
</dbReference>
<dbReference type="Proteomes" id="UP000317650">
    <property type="component" value="Chromosome 6"/>
</dbReference>
<dbReference type="EMBL" id="PYDT01000009">
    <property type="protein sequence ID" value="THU51817.1"/>
    <property type="molecule type" value="Genomic_DNA"/>
</dbReference>
<accession>A0A4S8ISV2</accession>
<dbReference type="InterPro" id="IPR000504">
    <property type="entry name" value="RRM_dom"/>
</dbReference>
<feature type="domain" description="RRM" evidence="3">
    <location>
        <begin position="25"/>
        <end position="103"/>
    </location>
</feature>
<evidence type="ECO:0000313" key="4">
    <source>
        <dbReference type="EMBL" id="THU51817.1"/>
    </source>
</evidence>
<dbReference type="PROSITE" id="PS50102">
    <property type="entry name" value="RRM"/>
    <property type="match status" value="1"/>
</dbReference>
<evidence type="ECO:0000259" key="3">
    <source>
        <dbReference type="PROSITE" id="PS50102"/>
    </source>
</evidence>
<dbReference type="PANTHER" id="PTHR48027">
    <property type="entry name" value="HETEROGENEOUS NUCLEAR RIBONUCLEOPROTEIN 87F-RELATED"/>
    <property type="match status" value="1"/>
</dbReference>
<dbReference type="InterPro" id="IPR012677">
    <property type="entry name" value="Nucleotide-bd_a/b_plait_sf"/>
</dbReference>
<dbReference type="InterPro" id="IPR052462">
    <property type="entry name" value="SLIRP/GR-RBP-like"/>
</dbReference>
<dbReference type="Gene3D" id="3.30.70.330">
    <property type="match status" value="1"/>
</dbReference>
<dbReference type="STRING" id="52838.A0A4S8ISV2"/>
<evidence type="ECO:0000313" key="5">
    <source>
        <dbReference type="Proteomes" id="UP000317650"/>
    </source>
</evidence>
<keyword evidence="1 2" id="KW-0694">RNA-binding</keyword>
<dbReference type="SUPFAM" id="SSF54928">
    <property type="entry name" value="RNA-binding domain, RBD"/>
    <property type="match status" value="1"/>
</dbReference>
<sequence>MWSTAIWRRFILPERGLCFRRDFSSTIYVSRLSHYTSDEDFENMFSRFGRVEEARLIRDARTNRPKGFGFVTYASDAEAEKAIKSMDGRIYGGRLIFVEYAKSGSQEDKT</sequence>
<comment type="caution">
    <text evidence="4">The sequence shown here is derived from an EMBL/GenBank/DDBJ whole genome shotgun (WGS) entry which is preliminary data.</text>
</comment>
<name>A0A4S8ISV2_MUSBA</name>
<dbReference type="GO" id="GO:0003723">
    <property type="term" value="F:RNA binding"/>
    <property type="evidence" value="ECO:0007669"/>
    <property type="project" value="UniProtKB-UniRule"/>
</dbReference>
<gene>
    <name evidence="4" type="ORF">C4D60_Mb06t35030</name>
</gene>
<reference evidence="4 5" key="1">
    <citation type="journal article" date="2019" name="Nat. Plants">
        <title>Genome sequencing of Musa balbisiana reveals subgenome evolution and function divergence in polyploid bananas.</title>
        <authorList>
            <person name="Yao X."/>
        </authorList>
    </citation>
    <scope>NUCLEOTIDE SEQUENCE [LARGE SCALE GENOMIC DNA]</scope>
    <source>
        <strain evidence="5">cv. DH-PKW</strain>
        <tissue evidence="4">Leaves</tissue>
    </source>
</reference>
<proteinExistence type="predicted"/>
<protein>
    <recommendedName>
        <fullName evidence="3">RRM domain-containing protein</fullName>
    </recommendedName>
</protein>
<dbReference type="InterPro" id="IPR035979">
    <property type="entry name" value="RBD_domain_sf"/>
</dbReference>
<keyword evidence="5" id="KW-1185">Reference proteome</keyword>
<evidence type="ECO:0000256" key="1">
    <source>
        <dbReference type="ARBA" id="ARBA00022884"/>
    </source>
</evidence>
<dbReference type="AlphaFoldDB" id="A0A4S8ISV2"/>
<dbReference type="Pfam" id="PF00076">
    <property type="entry name" value="RRM_1"/>
    <property type="match status" value="1"/>
</dbReference>
<evidence type="ECO:0000256" key="2">
    <source>
        <dbReference type="PROSITE-ProRule" id="PRU00176"/>
    </source>
</evidence>